<reference evidence="3 4" key="1">
    <citation type="submission" date="2020-09" db="EMBL/GenBank/DDBJ databases">
        <title>Sinomicrobium weinanense sp. nov., a halophilic bacteria isolated from saline-alkali soil.</title>
        <authorList>
            <person name="Wu P."/>
            <person name="Ren H."/>
            <person name="Mei Y."/>
            <person name="Liang Y."/>
            <person name="Chen Z."/>
        </authorList>
    </citation>
    <scope>NUCLEOTIDE SEQUENCE [LARGE SCALE GENOMIC DNA]</scope>
    <source>
        <strain evidence="3 4">FJxs</strain>
    </source>
</reference>
<dbReference type="InterPro" id="IPR025646">
    <property type="entry name" value="DUF4350"/>
</dbReference>
<comment type="caution">
    <text evidence="3">The sequence shown here is derived from an EMBL/GenBank/DDBJ whole genome shotgun (WGS) entry which is preliminary data.</text>
</comment>
<name>A0A926JSH6_9FLAO</name>
<protein>
    <submittedName>
        <fullName evidence="3">DUF4350 domain-containing protein</fullName>
    </submittedName>
</protein>
<organism evidence="3 4">
    <name type="scientific">Sinomicrobium weinanense</name>
    <dbReference type="NCBI Taxonomy" id="2842200"/>
    <lineage>
        <taxon>Bacteria</taxon>
        <taxon>Pseudomonadati</taxon>
        <taxon>Bacteroidota</taxon>
        <taxon>Flavobacteriia</taxon>
        <taxon>Flavobacteriales</taxon>
        <taxon>Flavobacteriaceae</taxon>
        <taxon>Sinomicrobium</taxon>
    </lineage>
</organism>
<evidence type="ECO:0000256" key="1">
    <source>
        <dbReference type="SAM" id="Phobius"/>
    </source>
</evidence>
<dbReference type="Pfam" id="PF14258">
    <property type="entry name" value="DUF4350"/>
    <property type="match status" value="1"/>
</dbReference>
<keyword evidence="1" id="KW-1133">Transmembrane helix</keyword>
<keyword evidence="1" id="KW-0472">Membrane</keyword>
<feature type="transmembrane region" description="Helical" evidence="1">
    <location>
        <begin position="264"/>
        <end position="281"/>
    </location>
</feature>
<proteinExistence type="predicted"/>
<dbReference type="AlphaFoldDB" id="A0A926JSH6"/>
<feature type="domain" description="DUF4350" evidence="2">
    <location>
        <begin position="41"/>
        <end position="227"/>
    </location>
</feature>
<evidence type="ECO:0000313" key="4">
    <source>
        <dbReference type="Proteomes" id="UP000653730"/>
    </source>
</evidence>
<dbReference type="Proteomes" id="UP000653730">
    <property type="component" value="Unassembled WGS sequence"/>
</dbReference>
<gene>
    <name evidence="3" type="ORF">IBL28_11395</name>
</gene>
<dbReference type="EMBL" id="JACVDC010000031">
    <property type="protein sequence ID" value="MBC9796576.1"/>
    <property type="molecule type" value="Genomic_DNA"/>
</dbReference>
<evidence type="ECO:0000259" key="2">
    <source>
        <dbReference type="Pfam" id="PF14258"/>
    </source>
</evidence>
<evidence type="ECO:0000313" key="3">
    <source>
        <dbReference type="EMBL" id="MBC9796576.1"/>
    </source>
</evidence>
<sequence>MNNRIKLYTGILILLVSAVAFFELSRPEPVDWTPTFNETHTKPYGLKVFYTELKSAFKDSVRDVKVSPYEFLSTLYDKENSSYFSNRNYIYIHKEYRPDEVSTQELLSYAASGNTVFIASENISNTLQDSLGFSITYDFSFKQKGRISLANSRVKRDSISVDDGALSSYFYKLDSLNTTVLGYQDFGKERINFVKIRYGKGYFLLHTYPYVFTNYYLLRDDNYKYAEDALAYLGQNAVFFDSRDRKQLGNSPLRFILSQPPLRWAWFIGLLTLLTFMIFNAKRKQRIVQVIQPLPNTTVAFIKTIGNLYYETKDHTNLVDKKITYFLEKIRRDYYLETTDLNDKFVRNLAAKTGRDREVIKKLVDLIIRLQSKPECTEEDLLQLNRAIENFYTHNNERKEKQI</sequence>
<keyword evidence="1" id="KW-0812">Transmembrane</keyword>
<accession>A0A926JSH6</accession>
<keyword evidence="4" id="KW-1185">Reference proteome</keyword>
<dbReference type="RefSeq" id="WP_187965723.1">
    <property type="nucleotide sequence ID" value="NZ_JACVDC010000031.1"/>
</dbReference>